<dbReference type="Pfam" id="PF05685">
    <property type="entry name" value="Uma2"/>
    <property type="match status" value="1"/>
</dbReference>
<evidence type="ECO:0000313" key="2">
    <source>
        <dbReference type="EMBL" id="APB32922.1"/>
    </source>
</evidence>
<dbReference type="PANTHER" id="PTHR47152">
    <property type="entry name" value="SLR2084 PROTEIN-RELATED"/>
    <property type="match status" value="1"/>
</dbReference>
<dbReference type="InterPro" id="IPR008538">
    <property type="entry name" value="Uma2"/>
</dbReference>
<dbReference type="InterPro" id="IPR012296">
    <property type="entry name" value="Nuclease_put_TT1808"/>
</dbReference>
<protein>
    <submittedName>
        <fullName evidence="2">Uncharacterized protein conserved in cyanobacteria</fullName>
    </submittedName>
</protein>
<name>A0A1J0AAG8_9CYAN</name>
<dbReference type="STRING" id="1188229.GlitD10_0608"/>
<keyword evidence="3" id="KW-1185">Reference proteome</keyword>
<dbReference type="EMBL" id="CP017675">
    <property type="protein sequence ID" value="APB32922.1"/>
    <property type="molecule type" value="Genomic_DNA"/>
</dbReference>
<organism evidence="2 3">
    <name type="scientific">Gloeomargarita lithophora Alchichica-D10</name>
    <dbReference type="NCBI Taxonomy" id="1188229"/>
    <lineage>
        <taxon>Bacteria</taxon>
        <taxon>Bacillati</taxon>
        <taxon>Cyanobacteriota</taxon>
        <taxon>Cyanophyceae</taxon>
        <taxon>Gloeomargaritales</taxon>
        <taxon>Gloeomargaritaceae</taxon>
        <taxon>Gloeomargarita</taxon>
    </lineage>
</organism>
<dbReference type="RefSeq" id="WP_071453597.1">
    <property type="nucleotide sequence ID" value="NZ_CP017675.1"/>
</dbReference>
<proteinExistence type="predicted"/>
<feature type="domain" description="Putative restriction endonuclease" evidence="1">
    <location>
        <begin position="28"/>
        <end position="177"/>
    </location>
</feature>
<dbReference type="CDD" id="cd06260">
    <property type="entry name" value="DUF820-like"/>
    <property type="match status" value="1"/>
</dbReference>
<evidence type="ECO:0000259" key="1">
    <source>
        <dbReference type="Pfam" id="PF05685"/>
    </source>
</evidence>
<gene>
    <name evidence="2" type="ORF">GlitD10_0608</name>
</gene>
<dbReference type="AlphaFoldDB" id="A0A1J0AAG8"/>
<dbReference type="OrthoDB" id="427876at2"/>
<dbReference type="Gene3D" id="3.90.1570.10">
    <property type="entry name" value="tt1808, chain A"/>
    <property type="match status" value="1"/>
</dbReference>
<reference evidence="2 3" key="1">
    <citation type="submission" date="2016-10" db="EMBL/GenBank/DDBJ databases">
        <title>Description of Gloeomargarita lithophora gen. nov., sp. nov., a thylakoid-bearing basal-branching cyanobacterium with intracellular carbonates, and proposal for Gloeomargaritales ord. nov.</title>
        <authorList>
            <person name="Moreira D."/>
            <person name="Tavera R."/>
            <person name="Benzerara K."/>
            <person name="Skouri-Panet F."/>
            <person name="Couradeau E."/>
            <person name="Gerard E."/>
            <person name="Loussert C."/>
            <person name="Novelo E."/>
            <person name="Zivanovic Y."/>
            <person name="Lopez-Garcia P."/>
        </authorList>
    </citation>
    <scope>NUCLEOTIDE SEQUENCE [LARGE SCALE GENOMIC DNA]</scope>
    <source>
        <strain evidence="2 3">D10</strain>
    </source>
</reference>
<accession>A0A1J0AAG8</accession>
<dbReference type="InterPro" id="IPR011335">
    <property type="entry name" value="Restrct_endonuc-II-like"/>
</dbReference>
<dbReference type="KEGG" id="glt:GlitD10_0608"/>
<dbReference type="Proteomes" id="UP000180235">
    <property type="component" value="Chromosome"/>
</dbReference>
<dbReference type="PANTHER" id="PTHR47152:SF2">
    <property type="entry name" value="SLR2084 PROTEIN"/>
    <property type="match status" value="1"/>
</dbReference>
<evidence type="ECO:0000313" key="3">
    <source>
        <dbReference type="Proteomes" id="UP000180235"/>
    </source>
</evidence>
<dbReference type="SUPFAM" id="SSF52980">
    <property type="entry name" value="Restriction endonuclease-like"/>
    <property type="match status" value="1"/>
</dbReference>
<sequence length="216" mass="25031">MTQTLIVEPIQPPIAEKRLTLHNVTWQTYQELSRLLGDRPVKINFDGNILEMIMPLEIHEFISAMFETFIRILVIELELNIKTMGSTTLSREDLGRGAEPDNAYYIQNQPLVKGRDVNLSSDPPPDLVVEVDITHTDINKLKLYEAFGVSELWRYDGKVWQIYQLIDGQYQEQEYSPTFPKVPKTWLYEFLITVREDEVAAVKELQQKVKYLGTGL</sequence>